<evidence type="ECO:0000259" key="1">
    <source>
        <dbReference type="PROSITE" id="PS50112"/>
    </source>
</evidence>
<dbReference type="Pfam" id="PF08447">
    <property type="entry name" value="PAS_3"/>
    <property type="match status" value="1"/>
</dbReference>
<dbReference type="CDD" id="cd00130">
    <property type="entry name" value="PAS"/>
    <property type="match status" value="5"/>
</dbReference>
<organism evidence="5 6">
    <name type="scientific">Ilumatobacter fluminis</name>
    <dbReference type="NCBI Taxonomy" id="467091"/>
    <lineage>
        <taxon>Bacteria</taxon>
        <taxon>Bacillati</taxon>
        <taxon>Actinomycetota</taxon>
        <taxon>Acidimicrobiia</taxon>
        <taxon>Acidimicrobiales</taxon>
        <taxon>Ilumatobacteraceae</taxon>
        <taxon>Ilumatobacter</taxon>
    </lineage>
</organism>
<evidence type="ECO:0000259" key="2">
    <source>
        <dbReference type="PROSITE" id="PS50113"/>
    </source>
</evidence>
<dbReference type="Gene3D" id="3.30.70.270">
    <property type="match status" value="1"/>
</dbReference>
<reference evidence="5 6" key="1">
    <citation type="submission" date="2019-03" db="EMBL/GenBank/DDBJ databases">
        <title>Sequencing the genomes of 1000 actinobacteria strains.</title>
        <authorList>
            <person name="Klenk H.-P."/>
        </authorList>
    </citation>
    <scope>NUCLEOTIDE SEQUENCE [LARGE SCALE GENOMIC DNA]</scope>
    <source>
        <strain evidence="5 6">DSM 18936</strain>
    </source>
</reference>
<dbReference type="InterPro" id="IPR013656">
    <property type="entry name" value="PAS_4"/>
</dbReference>
<gene>
    <name evidence="5" type="ORF">BDK89_1544</name>
</gene>
<dbReference type="InterPro" id="IPR001633">
    <property type="entry name" value="EAL_dom"/>
</dbReference>
<evidence type="ECO:0000259" key="3">
    <source>
        <dbReference type="PROSITE" id="PS50883"/>
    </source>
</evidence>
<dbReference type="SMART" id="SM00052">
    <property type="entry name" value="EAL"/>
    <property type="match status" value="1"/>
</dbReference>
<dbReference type="Pfam" id="PF08448">
    <property type="entry name" value="PAS_4"/>
    <property type="match status" value="2"/>
</dbReference>
<dbReference type="InterPro" id="IPR000700">
    <property type="entry name" value="PAS-assoc_C"/>
</dbReference>
<dbReference type="PANTHER" id="PTHR44757:SF2">
    <property type="entry name" value="BIOFILM ARCHITECTURE MAINTENANCE PROTEIN MBAA"/>
    <property type="match status" value="1"/>
</dbReference>
<comment type="caution">
    <text evidence="5">The sequence shown here is derived from an EMBL/GenBank/DDBJ whole genome shotgun (WGS) entry which is preliminary data.</text>
</comment>
<dbReference type="CDD" id="cd01949">
    <property type="entry name" value="GGDEF"/>
    <property type="match status" value="1"/>
</dbReference>
<accession>A0A4R7I0J6</accession>
<dbReference type="SUPFAM" id="SSF55785">
    <property type="entry name" value="PYP-like sensor domain (PAS domain)"/>
    <property type="match status" value="6"/>
</dbReference>
<dbReference type="InterPro" id="IPR035965">
    <property type="entry name" value="PAS-like_dom_sf"/>
</dbReference>
<dbReference type="RefSeq" id="WP_166657447.1">
    <property type="nucleotide sequence ID" value="NZ_SOAU01000001.1"/>
</dbReference>
<evidence type="ECO:0000313" key="6">
    <source>
        <dbReference type="Proteomes" id="UP000294558"/>
    </source>
</evidence>
<dbReference type="InterPro" id="IPR043128">
    <property type="entry name" value="Rev_trsase/Diguanyl_cyclase"/>
</dbReference>
<feature type="domain" description="PAS" evidence="1">
    <location>
        <begin position="513"/>
        <end position="564"/>
    </location>
</feature>
<dbReference type="SMART" id="SM00091">
    <property type="entry name" value="PAS"/>
    <property type="match status" value="6"/>
</dbReference>
<dbReference type="PANTHER" id="PTHR44757">
    <property type="entry name" value="DIGUANYLATE CYCLASE DGCP"/>
    <property type="match status" value="1"/>
</dbReference>
<feature type="domain" description="PAS" evidence="1">
    <location>
        <begin position="391"/>
        <end position="449"/>
    </location>
</feature>
<feature type="domain" description="GGDEF" evidence="4">
    <location>
        <begin position="788"/>
        <end position="921"/>
    </location>
</feature>
<dbReference type="Gene3D" id="3.20.20.450">
    <property type="entry name" value="EAL domain"/>
    <property type="match status" value="1"/>
</dbReference>
<dbReference type="Pfam" id="PF13426">
    <property type="entry name" value="PAS_9"/>
    <property type="match status" value="2"/>
</dbReference>
<dbReference type="Pfam" id="PF00990">
    <property type="entry name" value="GGDEF"/>
    <property type="match status" value="1"/>
</dbReference>
<dbReference type="SUPFAM" id="SSF141868">
    <property type="entry name" value="EAL domain-like"/>
    <property type="match status" value="1"/>
</dbReference>
<dbReference type="FunFam" id="3.30.70.270:FF:000001">
    <property type="entry name" value="Diguanylate cyclase domain protein"/>
    <property type="match status" value="1"/>
</dbReference>
<dbReference type="Pfam" id="PF00989">
    <property type="entry name" value="PAS"/>
    <property type="match status" value="1"/>
</dbReference>
<dbReference type="InterPro" id="IPR001610">
    <property type="entry name" value="PAC"/>
</dbReference>
<dbReference type="InterPro" id="IPR000160">
    <property type="entry name" value="GGDEF_dom"/>
</dbReference>
<protein>
    <submittedName>
        <fullName evidence="5">PAS domain S-box-containing protein/diguanylate cyclase (GGDEF)-like protein</fullName>
    </submittedName>
</protein>
<dbReference type="PROSITE" id="PS50112">
    <property type="entry name" value="PAS"/>
    <property type="match status" value="4"/>
</dbReference>
<dbReference type="InterPro" id="IPR029787">
    <property type="entry name" value="Nucleotide_cyclase"/>
</dbReference>
<dbReference type="InterPro" id="IPR013767">
    <property type="entry name" value="PAS_fold"/>
</dbReference>
<feature type="domain" description="PAS" evidence="1">
    <location>
        <begin position="25"/>
        <end position="88"/>
    </location>
</feature>
<dbReference type="GO" id="GO:0006355">
    <property type="term" value="P:regulation of DNA-templated transcription"/>
    <property type="evidence" value="ECO:0007669"/>
    <property type="project" value="InterPro"/>
</dbReference>
<dbReference type="PROSITE" id="PS50883">
    <property type="entry name" value="EAL"/>
    <property type="match status" value="1"/>
</dbReference>
<dbReference type="Pfam" id="PF00563">
    <property type="entry name" value="EAL"/>
    <property type="match status" value="1"/>
</dbReference>
<dbReference type="Gene3D" id="3.30.450.20">
    <property type="entry name" value="PAS domain"/>
    <property type="match status" value="6"/>
</dbReference>
<dbReference type="PROSITE" id="PS50113">
    <property type="entry name" value="PAC"/>
    <property type="match status" value="1"/>
</dbReference>
<dbReference type="CDD" id="cd01948">
    <property type="entry name" value="EAL"/>
    <property type="match status" value="1"/>
</dbReference>
<evidence type="ECO:0000313" key="5">
    <source>
        <dbReference type="EMBL" id="TDT15963.1"/>
    </source>
</evidence>
<feature type="domain" description="EAL" evidence="3">
    <location>
        <begin position="930"/>
        <end position="1184"/>
    </location>
</feature>
<dbReference type="Gene3D" id="2.10.70.100">
    <property type="match status" value="1"/>
</dbReference>
<feature type="domain" description="PAS" evidence="1">
    <location>
        <begin position="635"/>
        <end position="681"/>
    </location>
</feature>
<dbReference type="InterPro" id="IPR000014">
    <property type="entry name" value="PAS"/>
</dbReference>
<dbReference type="PROSITE" id="PS50887">
    <property type="entry name" value="GGDEF"/>
    <property type="match status" value="1"/>
</dbReference>
<dbReference type="Gene3D" id="1.20.120.30">
    <property type="entry name" value="Aspartate receptor, ligand-binding domain"/>
    <property type="match status" value="1"/>
</dbReference>
<name>A0A4R7I0J6_9ACTN</name>
<dbReference type="NCBIfam" id="TIGR00254">
    <property type="entry name" value="GGDEF"/>
    <property type="match status" value="1"/>
</dbReference>
<dbReference type="Proteomes" id="UP000294558">
    <property type="component" value="Unassembled WGS sequence"/>
</dbReference>
<keyword evidence="6" id="KW-1185">Reference proteome</keyword>
<dbReference type="InterPro" id="IPR052155">
    <property type="entry name" value="Biofilm_reg_signaling"/>
</dbReference>
<sequence length="1318" mass="145978">MPDEASLAGPDRSGPLAGQWLGLAVLEHLPAAVWLKDLDGRYLGCNEAFGRYFGAPESEIVGRVDVDFVDEQTAALFRQQDRLAMSSDRPVSNEEWVVSATDRSRMLWETTKRLLRDDRGNPIGVLGVAFDITERARDHQALEERSDALDEAERLAHIGSWSVDIVAGTTTWSTEMYRILGVQPGVFEPSADSIRSVLHPADAEAFDHAVAEAARERRAFAVEHRIVVGDEVRHVEHRGRFDHDEFGVVVRQHGTLQDITERVRETRRAERFARLVDRAADAVALIDVETGRLIDCNQKACDEFGGTREQVLALHAWDLVEDVSDWLWPAIADSVNDSNRPFRCNIRRLDQTIVPTEAMMERFDDDGRDVIVAAARDISDRVERERLVRESAQQFEALVRSAKDGFAMTDADGQILDVNGEYCAQSGFARSDLIGRSFVELDELTTPADALARRDRIKATGGQIFQTVHRRADGSTWPVEVSVSYGPMSGGRFFAFFRDLTERRRNERELRRSAERWNTLLEGTHDGFVRLDGRGVIVEVNQNVCHTAGVAAADVVGRSVAIFDRGLDADGVEQMLTRARTERTIEFATHIGTVGGSSTPVEISLTFDAGGGGQYFAFVRDVSERAQLHQEAIVAAERYRALLAGSNDGFARVALDGTIREVNQRLARMLGRSEADLIGTSIDEHDVDGDASDYILELVQGGPVSREFVAAHARRADGSEFPVEIDVGYSTSDGGEIFAFVRDVTERVEAERRIEFLAYNDPLTSLPNRAGFSHLLADAVDRADRSGTFVAVCYLDLDGFKPVNDRYGHEMGDAVLVRFADRLRATIRSNDAVARFGGDEFVVLIEDLDSIEQVHEHARRLVAACETPLAVGGRRIHLSASVGITVSPADDGDEDVLLRHADQAMYRAKARGKNTYELFDPVVDSELQHRRDELEEFEQALDRDELVLHFQPRIDLATGEPVAVEALVRWQHPTRGLLLPGEFLPVIDATPLEFALDEWVLRAALDQLAEWDRAGLTLGVSVNVSPRHIAKPSFPEYLASQLRRYRHGLAERLELEIVETAAVGQLDDVAEIMERCASLGVTFSLDDFGTGYSSLTHFSSLPVNVLKIDQGFVRRLMNDARNLDIVEGVVQLAKALGRPVVAEGVESVEIGMLLRQLDCQYAQGFGIALPMESAAIPRWVTEFRAGSSWRDVADGPPECSRLRDLDVARHVHGQWIDQVLEFTRGASSAEQPRTSLDQCPLLDWYHGAAQGRYGELAAFGAVVRDHERMHELGAELVLASAGGGCPSESDLREFTDAAGRFSRSVDDLLSEAAEQSDD</sequence>
<feature type="domain" description="PAC" evidence="2">
    <location>
        <begin position="92"/>
        <end position="144"/>
    </location>
</feature>
<dbReference type="SMART" id="SM00267">
    <property type="entry name" value="GGDEF"/>
    <property type="match status" value="1"/>
</dbReference>
<dbReference type="InterPro" id="IPR035919">
    <property type="entry name" value="EAL_sf"/>
</dbReference>
<dbReference type="InterPro" id="IPR013655">
    <property type="entry name" value="PAS_fold_3"/>
</dbReference>
<proteinExistence type="predicted"/>
<dbReference type="SMART" id="SM00086">
    <property type="entry name" value="PAC"/>
    <property type="match status" value="3"/>
</dbReference>
<evidence type="ECO:0000259" key="4">
    <source>
        <dbReference type="PROSITE" id="PS50887"/>
    </source>
</evidence>
<dbReference type="EMBL" id="SOAU01000001">
    <property type="protein sequence ID" value="TDT15963.1"/>
    <property type="molecule type" value="Genomic_DNA"/>
</dbReference>
<dbReference type="NCBIfam" id="TIGR00229">
    <property type="entry name" value="sensory_box"/>
    <property type="match status" value="5"/>
</dbReference>
<dbReference type="SUPFAM" id="SSF55073">
    <property type="entry name" value="Nucleotide cyclase"/>
    <property type="match status" value="1"/>
</dbReference>